<evidence type="ECO:0000256" key="1">
    <source>
        <dbReference type="ARBA" id="ARBA00001273"/>
    </source>
</evidence>
<dbReference type="PIRSF" id="PIRSF004532">
    <property type="entry name" value="GlpX"/>
    <property type="match status" value="1"/>
</dbReference>
<keyword evidence="3" id="KW-0479">Metal-binding</keyword>
<sequence>MKSIVSDLLNITQKAAIAAYPWIGRGKKDETDGASTNVMRNLLNQTDIEGVIVIGEGEMDKAPMLYINEKVGTGSGPIVDIAVDPVDGTTCVAQGQGDAITVMAVAEKGGLLHAPDMYMKKIAVGPKASQVIDIERPLTDNLKAVAKSLGKPVSDLNIMVQDRERHQSMIDEIRQIGSKAKLFSNVDITCAVSTAIIEKKIDMFVGIGGAPEGVIAATGLKCLGGNFQAQLLPKNELEYQRCVDMGITYPNQPLKLDDIVKTENCFFTATGVTDGFLLKGVEEYRDYFITHSFSATGRHGHYQFIKTVHSHIKHHKSNQPNVSMA</sequence>
<evidence type="ECO:0000313" key="9">
    <source>
        <dbReference type="EMBL" id="MFC7394032.1"/>
    </source>
</evidence>
<dbReference type="NCBIfam" id="TIGR00330">
    <property type="entry name" value="glpX"/>
    <property type="match status" value="1"/>
</dbReference>
<evidence type="ECO:0000256" key="2">
    <source>
        <dbReference type="ARBA" id="ARBA00008989"/>
    </source>
</evidence>
<evidence type="ECO:0000256" key="3">
    <source>
        <dbReference type="ARBA" id="ARBA00022723"/>
    </source>
</evidence>
<reference evidence="10" key="1">
    <citation type="journal article" date="2019" name="Int. J. Syst. Evol. Microbiol.">
        <title>The Global Catalogue of Microorganisms (GCM) 10K type strain sequencing project: providing services to taxonomists for standard genome sequencing and annotation.</title>
        <authorList>
            <consortium name="The Broad Institute Genomics Platform"/>
            <consortium name="The Broad Institute Genome Sequencing Center for Infectious Disease"/>
            <person name="Wu L."/>
            <person name="Ma J."/>
        </authorList>
    </citation>
    <scope>NUCLEOTIDE SEQUENCE [LARGE SCALE GENOMIC DNA]</scope>
    <source>
        <strain evidence="10">CGMCC 1.16305</strain>
    </source>
</reference>
<evidence type="ECO:0000256" key="4">
    <source>
        <dbReference type="ARBA" id="ARBA00022801"/>
    </source>
</evidence>
<comment type="similarity">
    <text evidence="2 8">Belongs to the FBPase class 2 family.</text>
</comment>
<protein>
    <recommendedName>
        <fullName evidence="8">Fructose-1,6-bisphosphatase</fullName>
    </recommendedName>
</protein>
<dbReference type="PANTHER" id="PTHR30447:SF0">
    <property type="entry name" value="FRUCTOSE-1,6-BISPHOSPHATASE 1 CLASS 2-RELATED"/>
    <property type="match status" value="1"/>
</dbReference>
<dbReference type="CDD" id="cd01516">
    <property type="entry name" value="FBPase_glpX"/>
    <property type="match status" value="1"/>
</dbReference>
<evidence type="ECO:0000256" key="6">
    <source>
        <dbReference type="ARBA" id="ARBA00023277"/>
    </source>
</evidence>
<keyword evidence="6 8" id="KW-0119">Carbohydrate metabolism</keyword>
<name>A0ABW2PXD3_9BACL</name>
<organism evidence="9 10">
    <name type="scientific">Scopulibacillus cellulosilyticus</name>
    <dbReference type="NCBI Taxonomy" id="2665665"/>
    <lineage>
        <taxon>Bacteria</taxon>
        <taxon>Bacillati</taxon>
        <taxon>Bacillota</taxon>
        <taxon>Bacilli</taxon>
        <taxon>Bacillales</taxon>
        <taxon>Sporolactobacillaceae</taxon>
        <taxon>Scopulibacillus</taxon>
    </lineage>
</organism>
<evidence type="ECO:0000256" key="8">
    <source>
        <dbReference type="PIRNR" id="PIRNR004532"/>
    </source>
</evidence>
<keyword evidence="5" id="KW-0464">Manganese</keyword>
<dbReference type="SUPFAM" id="SSF56655">
    <property type="entry name" value="Carbohydrate phosphatase"/>
    <property type="match status" value="1"/>
</dbReference>
<evidence type="ECO:0000256" key="5">
    <source>
        <dbReference type="ARBA" id="ARBA00023211"/>
    </source>
</evidence>
<accession>A0ABW2PXD3</accession>
<comment type="catalytic activity">
    <reaction evidence="1">
        <text>beta-D-fructose 1,6-bisphosphate + H2O = beta-D-fructose 6-phosphate + phosphate</text>
        <dbReference type="Rhea" id="RHEA:11064"/>
        <dbReference type="ChEBI" id="CHEBI:15377"/>
        <dbReference type="ChEBI" id="CHEBI:32966"/>
        <dbReference type="ChEBI" id="CHEBI:43474"/>
        <dbReference type="ChEBI" id="CHEBI:57634"/>
        <dbReference type="EC" id="3.1.3.11"/>
    </reaction>
</comment>
<dbReference type="InterPro" id="IPR004464">
    <property type="entry name" value="FBPase_class-2/SBPase"/>
</dbReference>
<evidence type="ECO:0000256" key="7">
    <source>
        <dbReference type="ARBA" id="ARBA00024331"/>
    </source>
</evidence>
<dbReference type="Pfam" id="PF03320">
    <property type="entry name" value="FBPase_glpX"/>
    <property type="match status" value="1"/>
</dbReference>
<dbReference type="PANTHER" id="PTHR30447">
    <property type="entry name" value="FRUCTOSE-1,6-BISPHOSPHATASE CLASS 2"/>
    <property type="match status" value="1"/>
</dbReference>
<comment type="caution">
    <text evidence="9">The sequence shown here is derived from an EMBL/GenBank/DDBJ whole genome shotgun (WGS) entry which is preliminary data.</text>
</comment>
<dbReference type="EMBL" id="JBHTCO010000017">
    <property type="protein sequence ID" value="MFC7394032.1"/>
    <property type="molecule type" value="Genomic_DNA"/>
</dbReference>
<dbReference type="GO" id="GO:0042132">
    <property type="term" value="F:fructose 1,6-bisphosphate 1-phosphatase activity"/>
    <property type="evidence" value="ECO:0007669"/>
    <property type="project" value="UniProtKB-EC"/>
</dbReference>
<dbReference type="Gene3D" id="3.40.190.90">
    <property type="match status" value="1"/>
</dbReference>
<comment type="pathway">
    <text evidence="7">Carbohydrate biosynthesis.</text>
</comment>
<gene>
    <name evidence="9" type="primary">glpX</name>
    <name evidence="9" type="ORF">ACFQRG_13810</name>
</gene>
<dbReference type="RefSeq" id="WP_380966962.1">
    <property type="nucleotide sequence ID" value="NZ_JBHTCO010000017.1"/>
</dbReference>
<keyword evidence="10" id="KW-1185">Reference proteome</keyword>
<proteinExistence type="inferred from homology"/>
<dbReference type="Proteomes" id="UP001596505">
    <property type="component" value="Unassembled WGS sequence"/>
</dbReference>
<dbReference type="Gene3D" id="3.30.540.10">
    <property type="entry name" value="Fructose-1,6-Bisphosphatase, subunit A, domain 1"/>
    <property type="match status" value="1"/>
</dbReference>
<keyword evidence="4 9" id="KW-0378">Hydrolase</keyword>
<evidence type="ECO:0000313" key="10">
    <source>
        <dbReference type="Proteomes" id="UP001596505"/>
    </source>
</evidence>